<dbReference type="GO" id="GO:0009579">
    <property type="term" value="C:thylakoid"/>
    <property type="evidence" value="ECO:0007669"/>
    <property type="project" value="InterPro"/>
</dbReference>
<dbReference type="AlphaFoldDB" id="A0A3Q7GTK4"/>
<dbReference type="Proteomes" id="UP000004994">
    <property type="component" value="Chromosome 4"/>
</dbReference>
<dbReference type="InParanoid" id="A0A3Q7GTK4"/>
<dbReference type="PANTHER" id="PTHR30128:SF19">
    <property type="entry name" value="PHOTOSYSTEM I P700 CHLOROPHYLL A APOPROTEIN A1-RELATED"/>
    <property type="match status" value="1"/>
</dbReference>
<dbReference type="InterPro" id="IPR001280">
    <property type="entry name" value="PSI_PsaA/B"/>
</dbReference>
<dbReference type="Gramene" id="Solyc04g024885.1.1">
    <property type="protein sequence ID" value="Solyc04g024885.1.1"/>
    <property type="gene ID" value="Solyc04g024885.1"/>
</dbReference>
<dbReference type="GO" id="GO:0016020">
    <property type="term" value="C:membrane"/>
    <property type="evidence" value="ECO:0007669"/>
    <property type="project" value="InterPro"/>
</dbReference>
<keyword evidence="2" id="KW-1185">Reference proteome</keyword>
<protein>
    <submittedName>
        <fullName evidence="1">Uncharacterized protein</fullName>
    </submittedName>
</protein>
<dbReference type="Gene3D" id="1.20.1130.10">
    <property type="entry name" value="Photosystem I PsaA/PsaB"/>
    <property type="match status" value="1"/>
</dbReference>
<dbReference type="PaxDb" id="4081-Solyc12g032970.1.1"/>
<dbReference type="Pfam" id="PF00223">
    <property type="entry name" value="PsaA_PsaB"/>
    <property type="match status" value="1"/>
</dbReference>
<reference evidence="1" key="1">
    <citation type="journal article" date="2012" name="Nature">
        <title>The tomato genome sequence provides insights into fleshy fruit evolution.</title>
        <authorList>
            <consortium name="Tomato Genome Consortium"/>
        </authorList>
    </citation>
    <scope>NUCLEOTIDE SEQUENCE [LARGE SCALE GENOMIC DNA]</scope>
    <source>
        <strain evidence="1">cv. Heinz 1706</strain>
    </source>
</reference>
<dbReference type="SUPFAM" id="SSF81558">
    <property type="entry name" value="Photosystem I subunits PsaA/PsaB"/>
    <property type="match status" value="1"/>
</dbReference>
<accession>A0A3Q7GTK4</accession>
<sequence>MISFKLTHKNLRQRFGFEVEVLTRGVQPNDLNNKPREVNDNIVVHEIIPPQHKPIAPRGRAYNPTHMMCEEDDIDLDRDGAKRALEVSCDDEKQHLMKIVEICKTQWALPLRIKQTKKGIPLSSYADITQERLYQNIFASHFGQLAIIFLWTSGNLFRAVQEKSDKNDRILGRPEKDMRWSEMVEVVE</sequence>
<evidence type="ECO:0000313" key="2">
    <source>
        <dbReference type="Proteomes" id="UP000004994"/>
    </source>
</evidence>
<dbReference type="InterPro" id="IPR036408">
    <property type="entry name" value="PSI_PsaA/B_sf"/>
</dbReference>
<dbReference type="STRING" id="4081.A0A3Q7GTK4"/>
<dbReference type="GO" id="GO:0015979">
    <property type="term" value="P:photosynthesis"/>
    <property type="evidence" value="ECO:0007669"/>
    <property type="project" value="InterPro"/>
</dbReference>
<reference evidence="1" key="2">
    <citation type="submission" date="2019-01" db="UniProtKB">
        <authorList>
            <consortium name="EnsemblPlants"/>
        </authorList>
    </citation>
    <scope>IDENTIFICATION</scope>
    <source>
        <strain evidence="1">cv. Heinz 1706</strain>
    </source>
</reference>
<evidence type="ECO:0000313" key="1">
    <source>
        <dbReference type="EnsemblPlants" id="Solyc04g024885.1.1"/>
    </source>
</evidence>
<organism evidence="1">
    <name type="scientific">Solanum lycopersicum</name>
    <name type="common">Tomato</name>
    <name type="synonym">Lycopersicon esculentum</name>
    <dbReference type="NCBI Taxonomy" id="4081"/>
    <lineage>
        <taxon>Eukaryota</taxon>
        <taxon>Viridiplantae</taxon>
        <taxon>Streptophyta</taxon>
        <taxon>Embryophyta</taxon>
        <taxon>Tracheophyta</taxon>
        <taxon>Spermatophyta</taxon>
        <taxon>Magnoliopsida</taxon>
        <taxon>eudicotyledons</taxon>
        <taxon>Gunneridae</taxon>
        <taxon>Pentapetalae</taxon>
        <taxon>asterids</taxon>
        <taxon>lamiids</taxon>
        <taxon>Solanales</taxon>
        <taxon>Solanaceae</taxon>
        <taxon>Solanoideae</taxon>
        <taxon>Solaneae</taxon>
        <taxon>Solanum</taxon>
        <taxon>Solanum subgen. Lycopersicon</taxon>
    </lineage>
</organism>
<dbReference type="EnsemblPlants" id="Solyc04g024885.1.1">
    <property type="protein sequence ID" value="Solyc04g024885.1.1"/>
    <property type="gene ID" value="Solyc04g024885.1"/>
</dbReference>
<name>A0A3Q7GTK4_SOLLC</name>
<dbReference type="PANTHER" id="PTHR30128">
    <property type="entry name" value="OUTER MEMBRANE PROTEIN, OMPA-RELATED"/>
    <property type="match status" value="1"/>
</dbReference>
<proteinExistence type="predicted"/>